<keyword evidence="4" id="KW-1185">Reference proteome</keyword>
<keyword evidence="2" id="KW-0812">Transmembrane</keyword>
<dbReference type="PANTHER" id="PTHR32011">
    <property type="entry name" value="OS08G0472400 PROTEIN"/>
    <property type="match status" value="1"/>
</dbReference>
<accession>A0A8J5K9Y9</accession>
<sequence>MSSLATSHAAGLRRLSARACSAPASPSLSVSYSHRSGLLSFRPLAESILARLRAASVPVNTGLSEAEIAGIEGHLGFSFPPDLRALLSLGLPSAPGFPDWRSSHRRLRAALDLPLAAVSLQVARGALWPRAWGRRPTVPDRAMCLSRAELRRTPILIPLFDRCYLPCFPCLAGNPIFYVDEHRLFSCGLHLADFFQREPALYTASPVPLNPPPQPPPARRSLDAVPGNTPRWIEFWSDAASNHRRSHRHRRKSSFSTSSFSSSSSCGSASPTQLDPEQFVEIQPPSRLPIWVDGYLNAVGSVLRSAGWDDSDVNEIVRVPASGMFDADDEPWEAAIDSEAALDALMVKADRCSDSLRRAGWNPDEISDALGFDFRRHWRRGERSQVKLPPEIALRAEKFAEAGAMQFFDVTAWKLLITCWTCLGGVMRSRPKPARLGYLLLAISFGSIGLSLSLLLDPCRLSPSDQTRSSAGETTCCLALFIVAHRLEYLETTMFASSKLAINAGKDECAIWRA</sequence>
<feature type="transmembrane region" description="Helical" evidence="2">
    <location>
        <begin position="436"/>
        <end position="456"/>
    </location>
</feature>
<gene>
    <name evidence="3" type="ORF">ZIOFF_061630</name>
</gene>
<evidence type="ECO:0000313" key="3">
    <source>
        <dbReference type="EMBL" id="KAG6478196.1"/>
    </source>
</evidence>
<dbReference type="PANTHER" id="PTHR32011:SF2">
    <property type="entry name" value="OS08G0472400 PROTEIN"/>
    <property type="match status" value="1"/>
</dbReference>
<reference evidence="3 4" key="1">
    <citation type="submission" date="2020-08" db="EMBL/GenBank/DDBJ databases">
        <title>Plant Genome Project.</title>
        <authorList>
            <person name="Zhang R.-G."/>
        </authorList>
    </citation>
    <scope>NUCLEOTIDE SEQUENCE [LARGE SCALE GENOMIC DNA]</scope>
    <source>
        <tissue evidence="3">Rhizome</tissue>
    </source>
</reference>
<feature type="region of interest" description="Disordered" evidence="1">
    <location>
        <begin position="247"/>
        <end position="274"/>
    </location>
</feature>
<dbReference type="AlphaFoldDB" id="A0A8J5K9Y9"/>
<protein>
    <recommendedName>
        <fullName evidence="5">Knr4/Smi1-like domain-containing protein</fullName>
    </recommendedName>
</protein>
<evidence type="ECO:0000313" key="4">
    <source>
        <dbReference type="Proteomes" id="UP000734854"/>
    </source>
</evidence>
<dbReference type="EMBL" id="JACMSC010000017">
    <property type="protein sequence ID" value="KAG6478196.1"/>
    <property type="molecule type" value="Genomic_DNA"/>
</dbReference>
<proteinExistence type="predicted"/>
<keyword evidence="2" id="KW-1133">Transmembrane helix</keyword>
<keyword evidence="2" id="KW-0472">Membrane</keyword>
<evidence type="ECO:0000256" key="2">
    <source>
        <dbReference type="SAM" id="Phobius"/>
    </source>
</evidence>
<name>A0A8J5K9Y9_ZINOF</name>
<dbReference type="Proteomes" id="UP000734854">
    <property type="component" value="Unassembled WGS sequence"/>
</dbReference>
<comment type="caution">
    <text evidence="3">The sequence shown here is derived from an EMBL/GenBank/DDBJ whole genome shotgun (WGS) entry which is preliminary data.</text>
</comment>
<evidence type="ECO:0008006" key="5">
    <source>
        <dbReference type="Google" id="ProtNLM"/>
    </source>
</evidence>
<organism evidence="3 4">
    <name type="scientific">Zingiber officinale</name>
    <name type="common">Ginger</name>
    <name type="synonym">Amomum zingiber</name>
    <dbReference type="NCBI Taxonomy" id="94328"/>
    <lineage>
        <taxon>Eukaryota</taxon>
        <taxon>Viridiplantae</taxon>
        <taxon>Streptophyta</taxon>
        <taxon>Embryophyta</taxon>
        <taxon>Tracheophyta</taxon>
        <taxon>Spermatophyta</taxon>
        <taxon>Magnoliopsida</taxon>
        <taxon>Liliopsida</taxon>
        <taxon>Zingiberales</taxon>
        <taxon>Zingiberaceae</taxon>
        <taxon>Zingiber</taxon>
    </lineage>
</organism>
<evidence type="ECO:0000256" key="1">
    <source>
        <dbReference type="SAM" id="MobiDB-lite"/>
    </source>
</evidence>
<feature type="compositionally biased region" description="Low complexity" evidence="1">
    <location>
        <begin position="254"/>
        <end position="270"/>
    </location>
</feature>